<gene>
    <name evidence="1" type="ORF">XAT740_LOCUS54230</name>
</gene>
<keyword evidence="2" id="KW-1185">Reference proteome</keyword>
<accession>A0A816EE35</accession>
<dbReference type="EMBL" id="CAJNOR010009637">
    <property type="protein sequence ID" value="CAF1646610.1"/>
    <property type="molecule type" value="Genomic_DNA"/>
</dbReference>
<name>A0A816EE35_ADIRI</name>
<comment type="caution">
    <text evidence="1">The sequence shown here is derived from an EMBL/GenBank/DDBJ whole genome shotgun (WGS) entry which is preliminary data.</text>
</comment>
<proteinExistence type="predicted"/>
<protein>
    <submittedName>
        <fullName evidence="1">Uncharacterized protein</fullName>
    </submittedName>
</protein>
<dbReference type="Proteomes" id="UP000663828">
    <property type="component" value="Unassembled WGS sequence"/>
</dbReference>
<sequence>MTKLSTEVKEYRKKIQGENQQELFEQIDHLFNKTSEQLLLSTIFSAIGLFNSVDSIIALFTGIGTDVLGIAPIRMGFVIHNTASEMMFKDKLNELEGKLTYIIRNIEIKKTQQLDHLNLYFNRFQKQMSQ</sequence>
<dbReference type="AlphaFoldDB" id="A0A816EE35"/>
<evidence type="ECO:0000313" key="2">
    <source>
        <dbReference type="Proteomes" id="UP000663828"/>
    </source>
</evidence>
<organism evidence="1 2">
    <name type="scientific">Adineta ricciae</name>
    <name type="common">Rotifer</name>
    <dbReference type="NCBI Taxonomy" id="249248"/>
    <lineage>
        <taxon>Eukaryota</taxon>
        <taxon>Metazoa</taxon>
        <taxon>Spiralia</taxon>
        <taxon>Gnathifera</taxon>
        <taxon>Rotifera</taxon>
        <taxon>Eurotatoria</taxon>
        <taxon>Bdelloidea</taxon>
        <taxon>Adinetida</taxon>
        <taxon>Adinetidae</taxon>
        <taxon>Adineta</taxon>
    </lineage>
</organism>
<reference evidence="1" key="1">
    <citation type="submission" date="2021-02" db="EMBL/GenBank/DDBJ databases">
        <authorList>
            <person name="Nowell W R."/>
        </authorList>
    </citation>
    <scope>NUCLEOTIDE SEQUENCE</scope>
</reference>
<evidence type="ECO:0000313" key="1">
    <source>
        <dbReference type="EMBL" id="CAF1646610.1"/>
    </source>
</evidence>